<gene>
    <name evidence="2" type="primary">RE2</name>
    <name evidence="2" type="ORF">SPIL2461_LOCUS3365</name>
</gene>
<name>A0A812KEB8_SYMPI</name>
<dbReference type="SUPFAM" id="SSF56672">
    <property type="entry name" value="DNA/RNA polymerases"/>
    <property type="match status" value="1"/>
</dbReference>
<dbReference type="EMBL" id="CAJNIZ010004091">
    <property type="protein sequence ID" value="CAE7228839.1"/>
    <property type="molecule type" value="Genomic_DNA"/>
</dbReference>
<dbReference type="AlphaFoldDB" id="A0A812KEB8"/>
<protein>
    <submittedName>
        <fullName evidence="2">RE2 protein</fullName>
    </submittedName>
</protein>
<comment type="caution">
    <text evidence="2">The sequence shown here is derived from an EMBL/GenBank/DDBJ whole genome shotgun (WGS) entry which is preliminary data.</text>
</comment>
<dbReference type="InterPro" id="IPR043502">
    <property type="entry name" value="DNA/RNA_pol_sf"/>
</dbReference>
<evidence type="ECO:0000313" key="3">
    <source>
        <dbReference type="Proteomes" id="UP000649617"/>
    </source>
</evidence>
<dbReference type="Pfam" id="PF07727">
    <property type="entry name" value="RVT_2"/>
    <property type="match status" value="1"/>
</dbReference>
<proteinExistence type="predicted"/>
<dbReference type="OrthoDB" id="445593at2759"/>
<keyword evidence="3" id="KW-1185">Reference proteome</keyword>
<dbReference type="InterPro" id="IPR013103">
    <property type="entry name" value="RVT_2"/>
</dbReference>
<evidence type="ECO:0000259" key="1">
    <source>
        <dbReference type="Pfam" id="PF07727"/>
    </source>
</evidence>
<dbReference type="Proteomes" id="UP000649617">
    <property type="component" value="Unassembled WGS sequence"/>
</dbReference>
<organism evidence="2 3">
    <name type="scientific">Symbiodinium pilosum</name>
    <name type="common">Dinoflagellate</name>
    <dbReference type="NCBI Taxonomy" id="2952"/>
    <lineage>
        <taxon>Eukaryota</taxon>
        <taxon>Sar</taxon>
        <taxon>Alveolata</taxon>
        <taxon>Dinophyceae</taxon>
        <taxon>Suessiales</taxon>
        <taxon>Symbiodiniaceae</taxon>
        <taxon>Symbiodinium</taxon>
    </lineage>
</organism>
<feature type="domain" description="Reverse transcriptase Ty1/copia-type" evidence="1">
    <location>
        <begin position="96"/>
        <end position="286"/>
    </location>
</feature>
<reference evidence="2" key="1">
    <citation type="submission" date="2021-02" db="EMBL/GenBank/DDBJ databases">
        <authorList>
            <person name="Dougan E. K."/>
            <person name="Rhodes N."/>
            <person name="Thang M."/>
            <person name="Chan C."/>
        </authorList>
    </citation>
    <scope>NUCLEOTIDE SEQUENCE</scope>
</reference>
<accession>A0A812KEB8</accession>
<sequence length="538" mass="60653">MFAKTVDEHEAVFALHEDHRAVCQVELEMPNTHSQWRAYRRDERAWAAQMLRKSEVRWSALSAAQKEEFETAKMLEVDQWLQAEATKAIQGHVDPQRVVRMRWVLTWKDSGAAKARIVLIGFEDPDLDTLVSSSPTMCRRTRQLALQFAAQKGWKCLKADIKAAFLQGPASQEARNLFAVPVPELSRAMGLPINQAVQVRKAAYGLVNAPAEFYKAARDCLLSLGFSPMVTEPCGWVFKVWDSTLNKYVTQGIITSHVDDFIVCGNEQCPEWNTALHSFYDRFRWSPWEHTAFSHCGIDIRECQDGSKILDHSRFCETLEQIPVYADRSDKEEASDKEKSQLPNLSVRINCLPGVDVEEEDIIAATTPGMLEGEAAPLSFMSWRSGKLQRVARSSLAAEVQAFGEGEEELMYTRLCWAELCGQTVAPGAFESALRQVPGVMVTDAKNLYDVVRKGELNTAGLGLRDKYSTLEMLSILERLERGRTTTRWVNSDAQLADALTKPKVSSALHKVLHEQTWTLVYDERFTSAKKVRKGMDA</sequence>
<evidence type="ECO:0000313" key="2">
    <source>
        <dbReference type="EMBL" id="CAE7228839.1"/>
    </source>
</evidence>